<proteinExistence type="predicted"/>
<organism evidence="2 3">
    <name type="scientific">Mycoemilia scoparia</name>
    <dbReference type="NCBI Taxonomy" id="417184"/>
    <lineage>
        <taxon>Eukaryota</taxon>
        <taxon>Fungi</taxon>
        <taxon>Fungi incertae sedis</taxon>
        <taxon>Zoopagomycota</taxon>
        <taxon>Kickxellomycotina</taxon>
        <taxon>Kickxellomycetes</taxon>
        <taxon>Kickxellales</taxon>
        <taxon>Kickxellaceae</taxon>
        <taxon>Mycoemilia</taxon>
    </lineage>
</organism>
<dbReference type="Proteomes" id="UP001150538">
    <property type="component" value="Unassembled WGS sequence"/>
</dbReference>
<accession>A0A9W8AAG0</accession>
<dbReference type="InterPro" id="IPR029063">
    <property type="entry name" value="SAM-dependent_MTases_sf"/>
</dbReference>
<keyword evidence="3" id="KW-1185">Reference proteome</keyword>
<name>A0A9W8AAG0_9FUNG</name>
<evidence type="ECO:0000313" key="3">
    <source>
        <dbReference type="Proteomes" id="UP001150538"/>
    </source>
</evidence>
<dbReference type="Gene3D" id="2.20.25.110">
    <property type="entry name" value="S-adenosyl-L-methionine-dependent methyltransferases"/>
    <property type="match status" value="1"/>
</dbReference>
<dbReference type="PANTHER" id="PTHR37211">
    <property type="entry name" value="EXPRESSED PROTEIN"/>
    <property type="match status" value="1"/>
</dbReference>
<reference evidence="2" key="1">
    <citation type="submission" date="2022-07" db="EMBL/GenBank/DDBJ databases">
        <title>Phylogenomic reconstructions and comparative analyses of Kickxellomycotina fungi.</title>
        <authorList>
            <person name="Reynolds N.K."/>
            <person name="Stajich J.E."/>
            <person name="Barry K."/>
            <person name="Grigoriev I.V."/>
            <person name="Crous P."/>
            <person name="Smith M.E."/>
        </authorList>
    </citation>
    <scope>NUCLEOTIDE SEQUENCE</scope>
    <source>
        <strain evidence="2">NBRC 100468</strain>
    </source>
</reference>
<comment type="caution">
    <text evidence="2">The sequence shown here is derived from an EMBL/GenBank/DDBJ whole genome shotgun (WGS) entry which is preliminary data.</text>
</comment>
<protein>
    <submittedName>
        <fullName evidence="2">Uncharacterized protein</fullName>
    </submittedName>
</protein>
<evidence type="ECO:0000256" key="1">
    <source>
        <dbReference type="SAM" id="MobiDB-lite"/>
    </source>
</evidence>
<feature type="region of interest" description="Disordered" evidence="1">
    <location>
        <begin position="320"/>
        <end position="390"/>
    </location>
</feature>
<dbReference type="Gene3D" id="3.40.50.150">
    <property type="entry name" value="Vaccinia Virus protein VP39"/>
    <property type="match status" value="1"/>
</dbReference>
<evidence type="ECO:0000313" key="2">
    <source>
        <dbReference type="EMBL" id="KAJ1921539.1"/>
    </source>
</evidence>
<dbReference type="PANTHER" id="PTHR37211:SF1">
    <property type="entry name" value="EXPRESSED PROTEIN"/>
    <property type="match status" value="1"/>
</dbReference>
<dbReference type="AlphaFoldDB" id="A0A9W8AAG0"/>
<dbReference type="CDD" id="cd02440">
    <property type="entry name" value="AdoMet_MTases"/>
    <property type="match status" value="1"/>
</dbReference>
<sequence length="390" mass="44317">MKNKKSKGQAKGADRQPKGPSQWLKPSPSSEEKDTPSTTQAKKIDKHDLYEQSVQTPKKEVRNLETLYRRLAYQYKPSDVDEDRSRPYALSLREDFCGTAALCAEWVSHDCKRWGIGVDIDPEVINYGLEKTLPKRRLDQGDRITLVTADVSKAFASRDWPKNNNDDDYDDDDRKRGAWARSIGGGKFEVPPVDIIASLNYSMGFYHKRADLIRYLKHSYNNLEDFGILVCDIFGGMDSYSSNNVTIREFSDFRYKFEQKNFDLATNTAQLSISYRMADGTHLKDAFAYTFRVYTPFELKEAMLESGFKAVSIWMPVEKKDDSEDESSGNGGYESGSSDTHKQERNKRDKKSKRGKSNGSPPATQQGSNQLEGFVELKGSMPMPEIFNGK</sequence>
<gene>
    <name evidence="2" type="ORF">H4219_000576</name>
</gene>
<dbReference type="OrthoDB" id="3342809at2759"/>
<dbReference type="SUPFAM" id="SSF53335">
    <property type="entry name" value="S-adenosyl-L-methionine-dependent methyltransferases"/>
    <property type="match status" value="1"/>
</dbReference>
<feature type="compositionally biased region" description="Polar residues" evidence="1">
    <location>
        <begin position="357"/>
        <end position="371"/>
    </location>
</feature>
<feature type="region of interest" description="Disordered" evidence="1">
    <location>
        <begin position="1"/>
        <end position="57"/>
    </location>
</feature>
<dbReference type="EMBL" id="JANBPU010000004">
    <property type="protein sequence ID" value="KAJ1921539.1"/>
    <property type="molecule type" value="Genomic_DNA"/>
</dbReference>